<protein>
    <submittedName>
        <fullName evidence="7">Uncharacterized protein</fullName>
    </submittedName>
</protein>
<evidence type="ECO:0000256" key="3">
    <source>
        <dbReference type="ARBA" id="ARBA00022989"/>
    </source>
</evidence>
<dbReference type="PANTHER" id="PTHR23507:SF1">
    <property type="entry name" value="FI18259P1-RELATED"/>
    <property type="match status" value="1"/>
</dbReference>
<dbReference type="WBParaSite" id="SMTH1_13520.1">
    <property type="protein sequence ID" value="SMTH1_13520.1"/>
    <property type="gene ID" value="SMTH1_13520"/>
</dbReference>
<evidence type="ECO:0000256" key="5">
    <source>
        <dbReference type="SAM" id="Phobius"/>
    </source>
</evidence>
<keyword evidence="2 5" id="KW-0812">Transmembrane</keyword>
<name>A0AA85AW68_9TREM</name>
<feature type="transmembrane region" description="Helical" evidence="5">
    <location>
        <begin position="199"/>
        <end position="224"/>
    </location>
</feature>
<evidence type="ECO:0000256" key="1">
    <source>
        <dbReference type="ARBA" id="ARBA00004141"/>
    </source>
</evidence>
<feature type="transmembrane region" description="Helical" evidence="5">
    <location>
        <begin position="22"/>
        <end position="43"/>
    </location>
</feature>
<dbReference type="Proteomes" id="UP000050791">
    <property type="component" value="Unassembled WGS sequence"/>
</dbReference>
<dbReference type="SUPFAM" id="SSF103473">
    <property type="entry name" value="MFS general substrate transporter"/>
    <property type="match status" value="1"/>
</dbReference>
<dbReference type="GO" id="GO:0022857">
    <property type="term" value="F:transmembrane transporter activity"/>
    <property type="evidence" value="ECO:0007669"/>
    <property type="project" value="TreeGrafter"/>
</dbReference>
<feature type="transmembrane region" description="Helical" evidence="5">
    <location>
        <begin position="112"/>
        <end position="134"/>
    </location>
</feature>
<proteinExistence type="predicted"/>
<organism evidence="6 7">
    <name type="scientific">Schistosoma mattheei</name>
    <dbReference type="NCBI Taxonomy" id="31246"/>
    <lineage>
        <taxon>Eukaryota</taxon>
        <taxon>Metazoa</taxon>
        <taxon>Spiralia</taxon>
        <taxon>Lophotrochozoa</taxon>
        <taxon>Platyhelminthes</taxon>
        <taxon>Trematoda</taxon>
        <taxon>Digenea</taxon>
        <taxon>Strigeidida</taxon>
        <taxon>Schistosomatoidea</taxon>
        <taxon>Schistosomatidae</taxon>
        <taxon>Schistosoma</taxon>
    </lineage>
</organism>
<evidence type="ECO:0000313" key="6">
    <source>
        <dbReference type="Proteomes" id="UP000050791"/>
    </source>
</evidence>
<dbReference type="InterPro" id="IPR036259">
    <property type="entry name" value="MFS_trans_sf"/>
</dbReference>
<keyword evidence="3 5" id="KW-1133">Transmembrane helix</keyword>
<sequence length="544" mass="60570">MYIDLRSVVCRLKMRISNETKVVLNLDVLALSVFISVCMSFFISDQFVYYSCLSEQGIDYWLVNKSDVTDGLQAAQKKAAFIQSLKNFLGIGTGIFSTLIIGYLSDNYGRQLTLGIIILGEALRILALGIIVFFNFSPWSLIVSELLEGSIGGGLLSISAQLFACIADLTQKSPNEIVVISNENMDSVTQAKRLVKKRWLLFTLLDGVITCGMAFANALTGFMIQHYRFYITMLTCIVFLIPSVITLFLVPETSVKTIQVEQTEDIENSSNELCITAPAVHNETSKHQESSSNYSVHVQSENSCMNKLQIISKLPRTHIVIIVIIFMFSISGVTDTQYLFLYLMSGPFMWDAQVVGLFTGLRDVCCTFVSVLCVSTMVKFRKDQPTNHVEVVSISNRMNTTLFSRLKSVDQILLIMLVFFGFIIFSIYQIIMGIACTFTVPTANILVYFATIPRFVKGFQISILRTIISKWTEVSKQGMVMSVIAVMERLGLLISVVALPVIYAATVSTFKGSVFFVCASFTILEALIVLILPVYAPNKLSLEP</sequence>
<feature type="transmembrane region" description="Helical" evidence="5">
    <location>
        <begin position="230"/>
        <end position="250"/>
    </location>
</feature>
<evidence type="ECO:0000256" key="2">
    <source>
        <dbReference type="ARBA" id="ARBA00022692"/>
    </source>
</evidence>
<feature type="transmembrane region" description="Helical" evidence="5">
    <location>
        <begin position="319"/>
        <end position="340"/>
    </location>
</feature>
<accession>A0AA85AW68</accession>
<dbReference type="GO" id="GO:0016020">
    <property type="term" value="C:membrane"/>
    <property type="evidence" value="ECO:0007669"/>
    <property type="project" value="UniProtKB-SubCell"/>
</dbReference>
<feature type="transmembrane region" description="Helical" evidence="5">
    <location>
        <begin position="146"/>
        <end position="167"/>
    </location>
</feature>
<feature type="transmembrane region" description="Helical" evidence="5">
    <location>
        <begin position="514"/>
        <end position="536"/>
    </location>
</feature>
<reference evidence="7" key="1">
    <citation type="submission" date="2023-11" db="UniProtKB">
        <authorList>
            <consortium name="WormBaseParasite"/>
        </authorList>
    </citation>
    <scope>IDENTIFICATION</scope>
</reference>
<dbReference type="AlphaFoldDB" id="A0AA85AW68"/>
<feature type="transmembrane region" description="Helical" evidence="5">
    <location>
        <begin position="352"/>
        <end position="374"/>
    </location>
</feature>
<dbReference type="Gene3D" id="1.20.1250.20">
    <property type="entry name" value="MFS general substrate transporter like domains"/>
    <property type="match status" value="1"/>
</dbReference>
<dbReference type="PANTHER" id="PTHR23507">
    <property type="entry name" value="ZGC:174356"/>
    <property type="match status" value="1"/>
</dbReference>
<evidence type="ECO:0000313" key="7">
    <source>
        <dbReference type="WBParaSite" id="SMTH1_13520.1"/>
    </source>
</evidence>
<feature type="transmembrane region" description="Helical" evidence="5">
    <location>
        <begin position="412"/>
        <end position="440"/>
    </location>
</feature>
<comment type="subcellular location">
    <subcellularLocation>
        <location evidence="1">Membrane</location>
        <topology evidence="1">Multi-pass membrane protein</topology>
    </subcellularLocation>
</comment>
<evidence type="ECO:0000256" key="4">
    <source>
        <dbReference type="ARBA" id="ARBA00023136"/>
    </source>
</evidence>
<feature type="transmembrane region" description="Helical" evidence="5">
    <location>
        <begin position="88"/>
        <end position="105"/>
    </location>
</feature>
<keyword evidence="4 5" id="KW-0472">Membrane</keyword>
<feature type="transmembrane region" description="Helical" evidence="5">
    <location>
        <begin position="480"/>
        <end position="502"/>
    </location>
</feature>